<keyword evidence="3" id="KW-1185">Reference proteome</keyword>
<evidence type="ECO:0000313" key="2">
    <source>
        <dbReference type="EMBL" id="KAK9020855.1"/>
    </source>
</evidence>
<protein>
    <submittedName>
        <fullName evidence="2">Uncharacterized protein</fullName>
    </submittedName>
</protein>
<keyword evidence="1" id="KW-0732">Signal</keyword>
<name>A0ABR2S6X0_9ROSI</name>
<comment type="caution">
    <text evidence="2">The sequence shown here is derived from an EMBL/GenBank/DDBJ whole genome shotgun (WGS) entry which is preliminary data.</text>
</comment>
<dbReference type="Proteomes" id="UP001396334">
    <property type="component" value="Unassembled WGS sequence"/>
</dbReference>
<evidence type="ECO:0000313" key="3">
    <source>
        <dbReference type="Proteomes" id="UP001396334"/>
    </source>
</evidence>
<gene>
    <name evidence="2" type="ORF">V6N11_010867</name>
</gene>
<feature type="chain" id="PRO_5046539680" evidence="1">
    <location>
        <begin position="25"/>
        <end position="173"/>
    </location>
</feature>
<sequence>MRRKPTLNSLIIWLSLIYLFLESARYPKAVGVLDVAIGSDHAPIIILPQGFKKKYRKDFKFESKWLLEEDCTSTIQTSWQPTSQPRPSHRFGSKLRRTKFSLIKWSKMKTRVNNQRKQQLMERINSYQGKQLSKAELSETMACKKELDSMWEREESIDGGIPSAELRRQMGCG</sequence>
<evidence type="ECO:0000256" key="1">
    <source>
        <dbReference type="SAM" id="SignalP"/>
    </source>
</evidence>
<feature type="signal peptide" evidence="1">
    <location>
        <begin position="1"/>
        <end position="24"/>
    </location>
</feature>
<proteinExistence type="predicted"/>
<reference evidence="2 3" key="1">
    <citation type="journal article" date="2024" name="G3 (Bethesda)">
        <title>Genome assembly of Hibiscus sabdariffa L. provides insights into metabolisms of medicinal natural products.</title>
        <authorList>
            <person name="Kim T."/>
        </authorList>
    </citation>
    <scope>NUCLEOTIDE SEQUENCE [LARGE SCALE GENOMIC DNA]</scope>
    <source>
        <strain evidence="2">TK-2024</strain>
        <tissue evidence="2">Old leaves</tissue>
    </source>
</reference>
<organism evidence="2 3">
    <name type="scientific">Hibiscus sabdariffa</name>
    <name type="common">roselle</name>
    <dbReference type="NCBI Taxonomy" id="183260"/>
    <lineage>
        <taxon>Eukaryota</taxon>
        <taxon>Viridiplantae</taxon>
        <taxon>Streptophyta</taxon>
        <taxon>Embryophyta</taxon>
        <taxon>Tracheophyta</taxon>
        <taxon>Spermatophyta</taxon>
        <taxon>Magnoliopsida</taxon>
        <taxon>eudicotyledons</taxon>
        <taxon>Gunneridae</taxon>
        <taxon>Pentapetalae</taxon>
        <taxon>rosids</taxon>
        <taxon>malvids</taxon>
        <taxon>Malvales</taxon>
        <taxon>Malvaceae</taxon>
        <taxon>Malvoideae</taxon>
        <taxon>Hibiscus</taxon>
    </lineage>
</organism>
<dbReference type="EMBL" id="JBBPBN010000016">
    <property type="protein sequence ID" value="KAK9020855.1"/>
    <property type="molecule type" value="Genomic_DNA"/>
</dbReference>
<accession>A0ABR2S6X0</accession>